<dbReference type="AlphaFoldDB" id="A0A314V2F0"/>
<organism evidence="2 3">
    <name type="scientific">Prunus yedoensis var. nudiflora</name>
    <dbReference type="NCBI Taxonomy" id="2094558"/>
    <lineage>
        <taxon>Eukaryota</taxon>
        <taxon>Viridiplantae</taxon>
        <taxon>Streptophyta</taxon>
        <taxon>Embryophyta</taxon>
        <taxon>Tracheophyta</taxon>
        <taxon>Spermatophyta</taxon>
        <taxon>Magnoliopsida</taxon>
        <taxon>eudicotyledons</taxon>
        <taxon>Gunneridae</taxon>
        <taxon>Pentapetalae</taxon>
        <taxon>rosids</taxon>
        <taxon>fabids</taxon>
        <taxon>Rosales</taxon>
        <taxon>Rosaceae</taxon>
        <taxon>Amygdaloideae</taxon>
        <taxon>Amygdaleae</taxon>
        <taxon>Prunus</taxon>
    </lineage>
</organism>
<feature type="compositionally biased region" description="Polar residues" evidence="1">
    <location>
        <begin position="8"/>
        <end position="19"/>
    </location>
</feature>
<dbReference type="Proteomes" id="UP000250321">
    <property type="component" value="Unassembled WGS sequence"/>
</dbReference>
<protein>
    <submittedName>
        <fullName evidence="2">Uncharacterized protein</fullName>
    </submittedName>
</protein>
<evidence type="ECO:0000256" key="1">
    <source>
        <dbReference type="SAM" id="MobiDB-lite"/>
    </source>
</evidence>
<comment type="caution">
    <text evidence="2">The sequence shown here is derived from an EMBL/GenBank/DDBJ whole genome shotgun (WGS) entry which is preliminary data.</text>
</comment>
<reference evidence="2 3" key="1">
    <citation type="submission" date="2018-02" db="EMBL/GenBank/DDBJ databases">
        <title>Draft genome of wild Prunus yedoensis var. nudiflora.</title>
        <authorList>
            <person name="Baek S."/>
            <person name="Kim J.-H."/>
            <person name="Choi K."/>
            <person name="Kim G.-B."/>
            <person name="Cho A."/>
            <person name="Jang H."/>
            <person name="Shin C.-H."/>
            <person name="Yu H.-J."/>
            <person name="Mun J.-H."/>
        </authorList>
    </citation>
    <scope>NUCLEOTIDE SEQUENCE [LARGE SCALE GENOMIC DNA]</scope>
    <source>
        <strain evidence="3">cv. Jeju island</strain>
        <tissue evidence="2">Leaf</tissue>
    </source>
</reference>
<dbReference type="EMBL" id="PJQY01002709">
    <property type="protein sequence ID" value="PQM43192.1"/>
    <property type="molecule type" value="Genomic_DNA"/>
</dbReference>
<feature type="region of interest" description="Disordered" evidence="1">
    <location>
        <begin position="1"/>
        <end position="25"/>
    </location>
</feature>
<sequence length="91" mass="10223">MSMWLGTSRPTGGLNSTSPYGRRIKTRTSETVLRAQTTQLRVYSDTPLRYAPGFHHIQTISIISIYQYPRGGTYDDAHHVLGETIQQGIVD</sequence>
<gene>
    <name evidence="2" type="ORF">Pyn_39024</name>
</gene>
<proteinExistence type="predicted"/>
<accession>A0A314V2F0</accession>
<evidence type="ECO:0000313" key="3">
    <source>
        <dbReference type="Proteomes" id="UP000250321"/>
    </source>
</evidence>
<evidence type="ECO:0000313" key="2">
    <source>
        <dbReference type="EMBL" id="PQM43192.1"/>
    </source>
</evidence>
<keyword evidence="3" id="KW-1185">Reference proteome</keyword>
<name>A0A314V2F0_PRUYE</name>